<dbReference type="InterPro" id="IPR011990">
    <property type="entry name" value="TPR-like_helical_dom_sf"/>
</dbReference>
<dbReference type="InterPro" id="IPR056413">
    <property type="entry name" value="TPR_CcmH_CycH"/>
</dbReference>
<organism evidence="7">
    <name type="scientific">marine metagenome</name>
    <dbReference type="NCBI Taxonomy" id="408172"/>
    <lineage>
        <taxon>unclassified sequences</taxon>
        <taxon>metagenomes</taxon>
        <taxon>ecological metagenomes</taxon>
    </lineage>
</organism>
<comment type="subcellular location">
    <subcellularLocation>
        <location evidence="1">Cell envelope</location>
    </subcellularLocation>
</comment>
<dbReference type="Pfam" id="PF23892">
    <property type="entry name" value="Ig_CycH"/>
    <property type="match status" value="1"/>
</dbReference>
<dbReference type="InterPro" id="IPR051263">
    <property type="entry name" value="C-type_cytochrome_biogenesis"/>
</dbReference>
<dbReference type="InterPro" id="IPR017560">
    <property type="entry name" value="Cyt_c_biogenesis_CcmI"/>
</dbReference>
<accession>A0A381RDP8</accession>
<feature type="domain" description="Cytochrome c-type biogenesis protein H TPR" evidence="6">
    <location>
        <begin position="167"/>
        <end position="295"/>
    </location>
</feature>
<dbReference type="PANTHER" id="PTHR47870:SF4">
    <property type="entry name" value="CYTOCHROME C-TYPE BIOGENESIS PROTEIN CYCH"/>
    <property type="match status" value="1"/>
</dbReference>
<evidence type="ECO:0000259" key="6">
    <source>
        <dbReference type="Pfam" id="PF23914"/>
    </source>
</evidence>
<dbReference type="EMBL" id="UINC01001749">
    <property type="protein sequence ID" value="SUZ87987.1"/>
    <property type="molecule type" value="Genomic_DNA"/>
</dbReference>
<dbReference type="PANTHER" id="PTHR47870">
    <property type="entry name" value="CYTOCHROME C-TYPE BIOGENESIS PROTEIN CCMH"/>
    <property type="match status" value="1"/>
</dbReference>
<dbReference type="SUPFAM" id="SSF48452">
    <property type="entry name" value="TPR-like"/>
    <property type="match status" value="1"/>
</dbReference>
<dbReference type="GO" id="GO:0005886">
    <property type="term" value="C:plasma membrane"/>
    <property type="evidence" value="ECO:0007669"/>
    <property type="project" value="TreeGrafter"/>
</dbReference>
<dbReference type="InterPro" id="IPR056412">
    <property type="entry name" value="Ig_CycH"/>
</dbReference>
<protein>
    <submittedName>
        <fullName evidence="7">Uncharacterized protein</fullName>
    </submittedName>
</protein>
<evidence type="ECO:0000256" key="2">
    <source>
        <dbReference type="ARBA" id="ARBA00022737"/>
    </source>
</evidence>
<dbReference type="GO" id="GO:0030313">
    <property type="term" value="C:cell envelope"/>
    <property type="evidence" value="ECO:0007669"/>
    <property type="project" value="UniProtKB-SubCell"/>
</dbReference>
<keyword evidence="2" id="KW-0677">Repeat</keyword>
<keyword evidence="3" id="KW-0201">Cytochrome c-type biogenesis</keyword>
<dbReference type="NCBIfam" id="TIGR03142">
    <property type="entry name" value="cytochro_ccmI"/>
    <property type="match status" value="1"/>
</dbReference>
<evidence type="ECO:0000256" key="3">
    <source>
        <dbReference type="ARBA" id="ARBA00022748"/>
    </source>
</evidence>
<dbReference type="Pfam" id="PF23914">
    <property type="entry name" value="TPR_CcmH_CycH"/>
    <property type="match status" value="1"/>
</dbReference>
<dbReference type="GO" id="GO:0017004">
    <property type="term" value="P:cytochrome complex assembly"/>
    <property type="evidence" value="ECO:0007669"/>
    <property type="project" value="UniProtKB-KW"/>
</dbReference>
<name>A0A381RDP8_9ZZZZ</name>
<evidence type="ECO:0000313" key="7">
    <source>
        <dbReference type="EMBL" id="SUZ87987.1"/>
    </source>
</evidence>
<gene>
    <name evidence="7" type="ORF">METZ01_LOCUS40841</name>
</gene>
<dbReference type="Gene3D" id="1.25.40.10">
    <property type="entry name" value="Tetratricopeptide repeat domain"/>
    <property type="match status" value="1"/>
</dbReference>
<dbReference type="AlphaFoldDB" id="A0A381RDP8"/>
<sequence>MFWVLTVCLFLLASMFVVIPLWLRTAKDSFESQELRKSANISLFHERNDELEKELAADNIDQDQYNSLVLELQRSLLIDVRTDEVEPQINSKQAEEGLRRNGKTGGKSRSIKAKSSKSQGIRDTSIIIPAVIAILMPFVAYQLYDQWGYIDDVELMGLFERTVENGNNPEEAQALIVSLGQVVQEDEERTWAWYFLAENFGNIGMFNEAQIAYERAANLLDDVPEKAFVLGRVAVAMYINADLELTSDILKVIEQARTINPNEISILQLLASDALEQEDYVEAIGYWRLLIQADPNSSQAQTLRSSIAAVQQLLAQEGQNVPGAVEGPVINVNLSLADGLELNDELRVFVAARNAAQEGLPPLAARDLRVINLPTTIRLDDRFAVGPFNLTSAETVYISALVSNAGIAAPQSGDYRVTSESFAHNGETIVIDLVIAERVQ</sequence>
<proteinExistence type="predicted"/>
<feature type="domain" description="Cytochrome c-type biogenesis protein H Ig-like" evidence="5">
    <location>
        <begin position="330"/>
        <end position="432"/>
    </location>
</feature>
<evidence type="ECO:0000256" key="4">
    <source>
        <dbReference type="SAM" id="MobiDB-lite"/>
    </source>
</evidence>
<reference evidence="7" key="1">
    <citation type="submission" date="2018-05" db="EMBL/GenBank/DDBJ databases">
        <authorList>
            <person name="Lanie J.A."/>
            <person name="Ng W.-L."/>
            <person name="Kazmierczak K.M."/>
            <person name="Andrzejewski T.M."/>
            <person name="Davidsen T.M."/>
            <person name="Wayne K.J."/>
            <person name="Tettelin H."/>
            <person name="Glass J.I."/>
            <person name="Rusch D."/>
            <person name="Podicherti R."/>
            <person name="Tsui H.-C.T."/>
            <person name="Winkler M.E."/>
        </authorList>
    </citation>
    <scope>NUCLEOTIDE SEQUENCE</scope>
</reference>
<evidence type="ECO:0000256" key="1">
    <source>
        <dbReference type="ARBA" id="ARBA00004196"/>
    </source>
</evidence>
<feature type="region of interest" description="Disordered" evidence="4">
    <location>
        <begin position="88"/>
        <end position="116"/>
    </location>
</feature>
<evidence type="ECO:0000259" key="5">
    <source>
        <dbReference type="Pfam" id="PF23892"/>
    </source>
</evidence>